<sequence length="1004" mass="113833">MSKTERLYQLERPPFTSRDFHARFTHLAGPLSLFEPEDNTDVGNENPEVERPLTPIEDAVKCPPSSFSALAKIVRPRLSPKDGIHGLTSNDQQQLIEILMNELNNIWRDVQRGPPDPFLTGQQNRELQRRLTIEIVVITQGLFAKYLDKANKLNQRGVFSGPANLSRLKTQLALEASKTLNVLSIKRNLAADMKHPLDTSTVSSRFSFSRALRTPPPKHYRPLVMRQDEDKKNKVHLSREEKRQLLIDRELSDLQKKMPQVDSSSYHTIVAHHLQLPKKSASGNSLSVISLINNYRPKGAFFSLFKKYASLPELFSRDAVFEELGILPEEMQDYIMRRSQSETKLMEENKFQERDVERTSVTKPGTADRASQDLMKLLSPSKPKERLQGEEDLDDLPPLLQALARHSSTNKQRDIRKQRRLQTEAGSKDDEDDAASVTSSIRSTEASSVANDPTVMDENITEFTGEEHPQPTVVSLRLPDKTVVRASDVRVSNRVNKESVTLKRYPTVYNDLTGEIDAPMVKWLDRNLFIGEEIKEVYEEIIKTIGTDHLLFDQDTYVERHASTAEVSLCTSSSSLDKPRAERLINKHLKKEIPPPWGNSTADNWRNSPKFGGLGREDILQAKLKKGDDNGHGNRSYNSWLAWWRSTITTDDFLKFLSTQENDYMSLLFHLYDSDNEEDAEGDGNEDRPDTLQMALIRERERKRAELKSLKSEYKPGVWNVNSVLLGGLGNEPDVNDEELMANLEDTYLPVPGTVTPSKQPTVMVGSPLARSASSIQSLGSNTTGNSDQHKLEATLKVNSVGFMTQASTTARGESASTSEASAGSLSPQERLERIWMLLCMPDAQRLDMAIKYSADPYSTRLIESLASWEIATEVILERESLMTKLEDFERAASDPNRFFVKGTIGSSAERIRESKTRDSFNKRLSQIDSNVRRAVTDVQSQFGDIVTFQGRPYLEKMSLDRTEMFYWLQQERRQQVMDKDLVKMREVTLNSPDLPPIPAHIIL</sequence>
<feature type="region of interest" description="Disordered" evidence="1">
    <location>
        <begin position="345"/>
        <end position="449"/>
    </location>
</feature>
<feature type="compositionally biased region" description="Basic and acidic residues" evidence="1">
    <location>
        <begin position="345"/>
        <end position="360"/>
    </location>
</feature>
<keyword evidence="3" id="KW-1185">Reference proteome</keyword>
<evidence type="ECO:0000313" key="3">
    <source>
        <dbReference type="Proteomes" id="UP001159427"/>
    </source>
</evidence>
<accession>A0ABN8SL54</accession>
<dbReference type="InterPro" id="IPR037383">
    <property type="entry name" value="CCDC87"/>
</dbReference>
<protein>
    <recommendedName>
        <fullName evidence="4">Coiled-coil domain-containing protein 87</fullName>
    </recommendedName>
</protein>
<reference evidence="2 3" key="1">
    <citation type="submission" date="2022-05" db="EMBL/GenBank/DDBJ databases">
        <authorList>
            <consortium name="Genoscope - CEA"/>
            <person name="William W."/>
        </authorList>
    </citation>
    <scope>NUCLEOTIDE SEQUENCE [LARGE SCALE GENOMIC DNA]</scope>
</reference>
<evidence type="ECO:0000256" key="1">
    <source>
        <dbReference type="SAM" id="MobiDB-lite"/>
    </source>
</evidence>
<dbReference type="EMBL" id="CALNXI010002752">
    <property type="protein sequence ID" value="CAH3190504.1"/>
    <property type="molecule type" value="Genomic_DNA"/>
</dbReference>
<dbReference type="Gene3D" id="1.20.58.1520">
    <property type="match status" value="1"/>
</dbReference>
<evidence type="ECO:0000313" key="2">
    <source>
        <dbReference type="EMBL" id="CAH3190504.1"/>
    </source>
</evidence>
<dbReference type="Proteomes" id="UP001159427">
    <property type="component" value="Unassembled WGS sequence"/>
</dbReference>
<comment type="caution">
    <text evidence="2">The sequence shown here is derived from an EMBL/GenBank/DDBJ whole genome shotgun (WGS) entry which is preliminary data.</text>
</comment>
<name>A0ABN8SL54_9CNID</name>
<feature type="compositionally biased region" description="Polar residues" evidence="1">
    <location>
        <begin position="436"/>
        <end position="449"/>
    </location>
</feature>
<organism evidence="2 3">
    <name type="scientific">Porites evermanni</name>
    <dbReference type="NCBI Taxonomy" id="104178"/>
    <lineage>
        <taxon>Eukaryota</taxon>
        <taxon>Metazoa</taxon>
        <taxon>Cnidaria</taxon>
        <taxon>Anthozoa</taxon>
        <taxon>Hexacorallia</taxon>
        <taxon>Scleractinia</taxon>
        <taxon>Fungiina</taxon>
        <taxon>Poritidae</taxon>
        <taxon>Porites</taxon>
    </lineage>
</organism>
<dbReference type="PANTHER" id="PTHR16078">
    <property type="entry name" value="COILED-COIL DOMAIN-CONTAINING PROTEIN 87"/>
    <property type="match status" value="1"/>
</dbReference>
<gene>
    <name evidence="2" type="ORF">PEVE_00020536</name>
</gene>
<proteinExistence type="predicted"/>
<dbReference type="PANTHER" id="PTHR16078:SF1">
    <property type="entry name" value="COILED-COIL DOMAIN-CONTAINING PROTEIN 87"/>
    <property type="match status" value="1"/>
</dbReference>
<evidence type="ECO:0008006" key="4">
    <source>
        <dbReference type="Google" id="ProtNLM"/>
    </source>
</evidence>